<protein>
    <submittedName>
        <fullName evidence="1">Uncharacterized protein</fullName>
    </submittedName>
</protein>
<dbReference type="AlphaFoldDB" id="A0A4V6RS26"/>
<sequence length="239" mass="26149">MDTALILGSGPSAPLARSWPRGAFGRIVAINNAHMIRPDWDECIFPWDFPQDRQPSPAAGQRLVTEADFVPAQNAFGGFVYGGGTMAFTAAYWVLHAHAPRVIGFMGCDMHYPRQGRTHFYGQGTPDPLRADITLQSLEAKSARAMVLAAMQGIALVNLSDGPTRLVFPRVRPDRIDRAAPASFDEAAANRALRREAELGYLVPSGRYWEEIGRLSAVELRHLDDLWLKAAAPAIRAAA</sequence>
<gene>
    <name evidence="1" type="ORF">E7811_00385</name>
</gene>
<dbReference type="EMBL" id="SSND01000001">
    <property type="protein sequence ID" value="THD84252.1"/>
    <property type="molecule type" value="Genomic_DNA"/>
</dbReference>
<keyword evidence="2" id="KW-1185">Reference proteome</keyword>
<dbReference type="RefSeq" id="WP_136392634.1">
    <property type="nucleotide sequence ID" value="NZ_SSND01000001.1"/>
</dbReference>
<organism evidence="1 2">
    <name type="scientific">Aliigemmobacter aestuarii</name>
    <dbReference type="NCBI Taxonomy" id="1445661"/>
    <lineage>
        <taxon>Bacteria</taxon>
        <taxon>Pseudomonadati</taxon>
        <taxon>Pseudomonadota</taxon>
        <taxon>Alphaproteobacteria</taxon>
        <taxon>Rhodobacterales</taxon>
        <taxon>Paracoccaceae</taxon>
        <taxon>Aliigemmobacter</taxon>
    </lineage>
</organism>
<comment type="caution">
    <text evidence="1">The sequence shown here is derived from an EMBL/GenBank/DDBJ whole genome shotgun (WGS) entry which is preliminary data.</text>
</comment>
<reference evidence="1 2" key="1">
    <citation type="submission" date="2019-04" db="EMBL/GenBank/DDBJ databases">
        <title>Draft genome sequence of Gemmobacter aestuarii sp. nov.</title>
        <authorList>
            <person name="Hameed A."/>
            <person name="Lin S.-Y."/>
            <person name="Shahina M."/>
            <person name="Lai W.-A."/>
            <person name="Young C.-C."/>
        </authorList>
    </citation>
    <scope>NUCLEOTIDE SEQUENCE [LARGE SCALE GENOMIC DNA]</scope>
    <source>
        <strain evidence="1 2">CC-PW-75</strain>
    </source>
</reference>
<proteinExistence type="predicted"/>
<accession>A0A4V6RS26</accession>
<evidence type="ECO:0000313" key="2">
    <source>
        <dbReference type="Proteomes" id="UP000309450"/>
    </source>
</evidence>
<name>A0A4V6RS26_9RHOB</name>
<dbReference type="OrthoDB" id="6638257at2"/>
<dbReference type="Proteomes" id="UP000309450">
    <property type="component" value="Unassembled WGS sequence"/>
</dbReference>
<evidence type="ECO:0000313" key="1">
    <source>
        <dbReference type="EMBL" id="THD84252.1"/>
    </source>
</evidence>